<feature type="domain" description="Methyltransferase type 11" evidence="1">
    <location>
        <begin position="32"/>
        <end position="124"/>
    </location>
</feature>
<evidence type="ECO:0000313" key="3">
    <source>
        <dbReference type="Proteomes" id="UP000176723"/>
    </source>
</evidence>
<dbReference type="AlphaFoldDB" id="A0A1G1W403"/>
<evidence type="ECO:0000259" key="1">
    <source>
        <dbReference type="Pfam" id="PF08241"/>
    </source>
</evidence>
<dbReference type="Pfam" id="PF08241">
    <property type="entry name" value="Methyltransf_11"/>
    <property type="match status" value="1"/>
</dbReference>
<proteinExistence type="predicted"/>
<dbReference type="GO" id="GO:0008757">
    <property type="term" value="F:S-adenosylmethionine-dependent methyltransferase activity"/>
    <property type="evidence" value="ECO:0007669"/>
    <property type="project" value="InterPro"/>
</dbReference>
<dbReference type="SUPFAM" id="SSF53335">
    <property type="entry name" value="S-adenosyl-L-methionine-dependent methyltransferases"/>
    <property type="match status" value="1"/>
</dbReference>
<dbReference type="InterPro" id="IPR013216">
    <property type="entry name" value="Methyltransf_11"/>
</dbReference>
<gene>
    <name evidence="2" type="ORF">A3A65_04365</name>
</gene>
<dbReference type="STRING" id="1797593.A3A65_04365"/>
<comment type="caution">
    <text evidence="2">The sequence shown here is derived from an EMBL/GenBank/DDBJ whole genome shotgun (WGS) entry which is preliminary data.</text>
</comment>
<name>A0A1G1W403_9BACT</name>
<dbReference type="CDD" id="cd02440">
    <property type="entry name" value="AdoMet_MTases"/>
    <property type="match status" value="1"/>
</dbReference>
<protein>
    <recommendedName>
        <fullName evidence="1">Methyltransferase type 11 domain-containing protein</fullName>
    </recommendedName>
</protein>
<dbReference type="InterPro" id="IPR029063">
    <property type="entry name" value="SAM-dependent_MTases_sf"/>
</dbReference>
<evidence type="ECO:0000313" key="2">
    <source>
        <dbReference type="EMBL" id="OGY22361.1"/>
    </source>
</evidence>
<sequence>MQQLVDHFCEQGDRENKRVFLDFTLPLGGTLLDLGCGNGEFTASVAKKAEAESVYGVEISETKALAAKEQGVKVTVGNLNRRLPFVDEFFDTVSANQIIEHLVDTDTFIEEVKRVLKRDGQLVISTTNLAALHYRMQLLVGQLPVCLHPANVQFGNFLRGEKNPIHGHKSIFTHTAFLEFLVFHGFNVQQAGTVSLYPFSAGIGRILLRAFPTIGVFSTLRVGKRHS</sequence>
<dbReference type="EMBL" id="MHCL01000003">
    <property type="protein sequence ID" value="OGY22361.1"/>
    <property type="molecule type" value="Genomic_DNA"/>
</dbReference>
<reference evidence="2 3" key="1">
    <citation type="journal article" date="2016" name="Nat. Commun.">
        <title>Thousands of microbial genomes shed light on interconnected biogeochemical processes in an aquifer system.</title>
        <authorList>
            <person name="Anantharaman K."/>
            <person name="Brown C.T."/>
            <person name="Hug L.A."/>
            <person name="Sharon I."/>
            <person name="Castelle C.J."/>
            <person name="Probst A.J."/>
            <person name="Thomas B.C."/>
            <person name="Singh A."/>
            <person name="Wilkins M.J."/>
            <person name="Karaoz U."/>
            <person name="Brodie E.L."/>
            <person name="Williams K.H."/>
            <person name="Hubbard S.S."/>
            <person name="Banfield J.F."/>
        </authorList>
    </citation>
    <scope>NUCLEOTIDE SEQUENCE [LARGE SCALE GENOMIC DNA]</scope>
</reference>
<dbReference type="Gene3D" id="3.40.50.150">
    <property type="entry name" value="Vaccinia Virus protein VP39"/>
    <property type="match status" value="1"/>
</dbReference>
<dbReference type="PANTHER" id="PTHR43591:SF24">
    <property type="entry name" value="2-METHOXY-6-POLYPRENYL-1,4-BENZOQUINOL METHYLASE, MITOCHONDRIAL"/>
    <property type="match status" value="1"/>
</dbReference>
<accession>A0A1G1W403</accession>
<dbReference type="Proteomes" id="UP000176723">
    <property type="component" value="Unassembled WGS sequence"/>
</dbReference>
<dbReference type="PANTHER" id="PTHR43591">
    <property type="entry name" value="METHYLTRANSFERASE"/>
    <property type="match status" value="1"/>
</dbReference>
<organism evidence="2 3">
    <name type="scientific">Candidatus Chisholmbacteria bacterium RIFCSPLOWO2_01_FULL_49_14</name>
    <dbReference type="NCBI Taxonomy" id="1797593"/>
    <lineage>
        <taxon>Bacteria</taxon>
        <taxon>Candidatus Chisholmiibacteriota</taxon>
    </lineage>
</organism>